<evidence type="ECO:0000313" key="2">
    <source>
        <dbReference type="EMBL" id="PIR42040.1"/>
    </source>
</evidence>
<reference evidence="2 3" key="1">
    <citation type="submission" date="2017-09" db="EMBL/GenBank/DDBJ databases">
        <title>Depth-based differentiation of microbial function through sediment-hosted aquifers and enrichment of novel symbionts in the deep terrestrial subsurface.</title>
        <authorList>
            <person name="Probst A.J."/>
            <person name="Ladd B."/>
            <person name="Jarett J.K."/>
            <person name="Geller-Mcgrath D.E."/>
            <person name="Sieber C.M."/>
            <person name="Emerson J.B."/>
            <person name="Anantharaman K."/>
            <person name="Thomas B.C."/>
            <person name="Malmstrom R."/>
            <person name="Stieglmeier M."/>
            <person name="Klingl A."/>
            <person name="Woyke T."/>
            <person name="Ryan C.M."/>
            <person name="Banfield J.F."/>
        </authorList>
    </citation>
    <scope>NUCLEOTIDE SEQUENCE [LARGE SCALE GENOMIC DNA]</scope>
    <source>
        <strain evidence="2">CG10_big_fil_rev_8_21_14_0_10_37_15</strain>
    </source>
</reference>
<accession>A0A2H0R6D4</accession>
<comment type="caution">
    <text evidence="2">The sequence shown here is derived from an EMBL/GenBank/DDBJ whole genome shotgun (WGS) entry which is preliminary data.</text>
</comment>
<feature type="compositionally biased region" description="Basic and acidic residues" evidence="1">
    <location>
        <begin position="1"/>
        <end position="19"/>
    </location>
</feature>
<organism evidence="2 3">
    <name type="scientific">Candidatus Yanofskybacteria bacterium CG10_big_fil_rev_8_21_14_0_10_37_15</name>
    <dbReference type="NCBI Taxonomy" id="1975097"/>
    <lineage>
        <taxon>Bacteria</taxon>
        <taxon>Candidatus Yanofskyibacteriota</taxon>
    </lineage>
</organism>
<proteinExistence type="predicted"/>
<protein>
    <submittedName>
        <fullName evidence="2">Uncharacterized protein</fullName>
    </submittedName>
</protein>
<gene>
    <name evidence="2" type="ORF">COV30_00505</name>
</gene>
<dbReference type="EMBL" id="PCXP01000007">
    <property type="protein sequence ID" value="PIR42040.1"/>
    <property type="molecule type" value="Genomic_DNA"/>
</dbReference>
<sequence>MEKQESKIENEGMEKDPKSEIQASFMRITNAASKIKSMLETPTELNETLLREWAQEIVDQADIGAIALSDIE</sequence>
<feature type="region of interest" description="Disordered" evidence="1">
    <location>
        <begin position="1"/>
        <end position="20"/>
    </location>
</feature>
<dbReference type="AlphaFoldDB" id="A0A2H0R6D4"/>
<evidence type="ECO:0000313" key="3">
    <source>
        <dbReference type="Proteomes" id="UP000230208"/>
    </source>
</evidence>
<evidence type="ECO:0000256" key="1">
    <source>
        <dbReference type="SAM" id="MobiDB-lite"/>
    </source>
</evidence>
<dbReference type="Proteomes" id="UP000230208">
    <property type="component" value="Unassembled WGS sequence"/>
</dbReference>
<name>A0A2H0R6D4_9BACT</name>